<dbReference type="OrthoDB" id="286378at2759"/>
<proteinExistence type="inferred from homology"/>
<evidence type="ECO:0000256" key="6">
    <source>
        <dbReference type="ARBA" id="ARBA00023136"/>
    </source>
</evidence>
<evidence type="ECO:0000313" key="10">
    <source>
        <dbReference type="Proteomes" id="UP000054937"/>
    </source>
</evidence>
<name>A0A0V0QJA6_PSEPJ</name>
<gene>
    <name evidence="9" type="ORF">PPERSA_09939</name>
</gene>
<dbReference type="InterPro" id="IPR015720">
    <property type="entry name" value="Emp24-like"/>
</dbReference>
<dbReference type="InParanoid" id="A0A0V0QJA6"/>
<dbReference type="AlphaFoldDB" id="A0A0V0QJA6"/>
<feature type="domain" description="GOLD" evidence="8">
    <location>
        <begin position="17"/>
        <end position="114"/>
    </location>
</feature>
<organism evidence="9 10">
    <name type="scientific">Pseudocohnilembus persalinus</name>
    <name type="common">Ciliate</name>
    <dbReference type="NCBI Taxonomy" id="266149"/>
    <lineage>
        <taxon>Eukaryota</taxon>
        <taxon>Sar</taxon>
        <taxon>Alveolata</taxon>
        <taxon>Ciliophora</taxon>
        <taxon>Intramacronucleata</taxon>
        <taxon>Oligohymenophorea</taxon>
        <taxon>Scuticociliatia</taxon>
        <taxon>Philasterida</taxon>
        <taxon>Pseudocohnilembidae</taxon>
        <taxon>Pseudocohnilembus</taxon>
    </lineage>
</organism>
<dbReference type="PROSITE" id="PS50866">
    <property type="entry name" value="GOLD"/>
    <property type="match status" value="1"/>
</dbReference>
<evidence type="ECO:0000256" key="5">
    <source>
        <dbReference type="ARBA" id="ARBA00022989"/>
    </source>
</evidence>
<evidence type="ECO:0000313" key="9">
    <source>
        <dbReference type="EMBL" id="KRX02322.1"/>
    </source>
</evidence>
<comment type="subcellular location">
    <subcellularLocation>
        <location evidence="1 7">Membrane</location>
        <topology evidence="1 7">Single-pass type I membrane protein</topology>
    </subcellularLocation>
</comment>
<dbReference type="Proteomes" id="UP000054937">
    <property type="component" value="Unassembled WGS sequence"/>
</dbReference>
<evidence type="ECO:0000256" key="1">
    <source>
        <dbReference type="ARBA" id="ARBA00004479"/>
    </source>
</evidence>
<protein>
    <recommendedName>
        <fullName evidence="8">GOLD domain-containing protein</fullName>
    </recommendedName>
</protein>
<dbReference type="OMA" id="TTSHWIS"/>
<dbReference type="Pfam" id="PF01105">
    <property type="entry name" value="EMP24_GP25L"/>
    <property type="match status" value="1"/>
</dbReference>
<dbReference type="InterPro" id="IPR009038">
    <property type="entry name" value="GOLD_dom"/>
</dbReference>
<keyword evidence="4" id="KW-0732">Signal</keyword>
<comment type="similarity">
    <text evidence="2 7">Belongs to the EMP24/GP25L family.</text>
</comment>
<evidence type="ECO:0000256" key="7">
    <source>
        <dbReference type="RuleBase" id="RU003827"/>
    </source>
</evidence>
<sequence>MALQSNALHFYLQEGREKCLMDDVPEGVLIQGYWHFMEPIPGVELDSTQEGVKITVYGPNGKQLNTYNTFYNSPQNRGKFSLATQTYGQYKFCLKTTTSHLFSSNKRIKYGLKLVIGEPEEVDAAKGKDITGLNKQIKDISKTSKEFIKYQEMQREQEDKLSESNLKVNDRVVYATVHSKYTL</sequence>
<evidence type="ECO:0000256" key="3">
    <source>
        <dbReference type="ARBA" id="ARBA00022692"/>
    </source>
</evidence>
<dbReference type="EMBL" id="LDAU01000155">
    <property type="protein sequence ID" value="KRX02322.1"/>
    <property type="molecule type" value="Genomic_DNA"/>
</dbReference>
<comment type="caution">
    <text evidence="9">The sequence shown here is derived from an EMBL/GenBank/DDBJ whole genome shotgun (WGS) entry which is preliminary data.</text>
</comment>
<evidence type="ECO:0000256" key="4">
    <source>
        <dbReference type="ARBA" id="ARBA00022729"/>
    </source>
</evidence>
<dbReference type="SMART" id="SM01190">
    <property type="entry name" value="EMP24_GP25L"/>
    <property type="match status" value="1"/>
</dbReference>
<evidence type="ECO:0000259" key="8">
    <source>
        <dbReference type="PROSITE" id="PS50866"/>
    </source>
</evidence>
<keyword evidence="10" id="KW-1185">Reference proteome</keyword>
<dbReference type="PANTHER" id="PTHR22811">
    <property type="entry name" value="TRANSMEMBRANE EMP24 DOMAIN-CONTAINING PROTEIN"/>
    <property type="match status" value="1"/>
</dbReference>
<keyword evidence="5" id="KW-1133">Transmembrane helix</keyword>
<reference evidence="9 10" key="1">
    <citation type="journal article" date="2015" name="Sci. Rep.">
        <title>Genome of the facultative scuticociliatosis pathogen Pseudocohnilembus persalinus provides insight into its virulence through horizontal gene transfer.</title>
        <authorList>
            <person name="Xiong J."/>
            <person name="Wang G."/>
            <person name="Cheng J."/>
            <person name="Tian M."/>
            <person name="Pan X."/>
            <person name="Warren A."/>
            <person name="Jiang C."/>
            <person name="Yuan D."/>
            <person name="Miao W."/>
        </authorList>
    </citation>
    <scope>NUCLEOTIDE SEQUENCE [LARGE SCALE GENOMIC DNA]</scope>
    <source>
        <strain evidence="9">36N120E</strain>
    </source>
</reference>
<dbReference type="GO" id="GO:0016020">
    <property type="term" value="C:membrane"/>
    <property type="evidence" value="ECO:0007669"/>
    <property type="project" value="UniProtKB-SubCell"/>
</dbReference>
<evidence type="ECO:0000256" key="2">
    <source>
        <dbReference type="ARBA" id="ARBA00007104"/>
    </source>
</evidence>
<accession>A0A0V0QJA6</accession>
<keyword evidence="3 7" id="KW-0812">Transmembrane</keyword>
<dbReference type="FunCoup" id="A0A0V0QJA6">
    <property type="interactions" value="142"/>
</dbReference>
<keyword evidence="6" id="KW-0472">Membrane</keyword>